<dbReference type="CDD" id="cd18799">
    <property type="entry name" value="SF2_C_EcoAI-like"/>
    <property type="match status" value="1"/>
</dbReference>
<dbReference type="InterPro" id="IPR013670">
    <property type="entry name" value="EcoEI_R_C_dom"/>
</dbReference>
<gene>
    <name evidence="3" type="ORF">C1A40_06355</name>
</gene>
<dbReference type="SUPFAM" id="SSF52540">
    <property type="entry name" value="P-loop containing nucleoside triphosphate hydrolases"/>
    <property type="match status" value="2"/>
</dbReference>
<dbReference type="Proteomes" id="UP000236592">
    <property type="component" value="Chromosome"/>
</dbReference>
<evidence type="ECO:0000313" key="3">
    <source>
        <dbReference type="EMBL" id="AUS05112.1"/>
    </source>
</evidence>
<dbReference type="Pfam" id="PF00271">
    <property type="entry name" value="Helicase_C"/>
    <property type="match status" value="1"/>
</dbReference>
<evidence type="ECO:0000256" key="1">
    <source>
        <dbReference type="SAM" id="MobiDB-lite"/>
    </source>
</evidence>
<dbReference type="InterPro" id="IPR050742">
    <property type="entry name" value="Helicase_Restrict-Modif_Enz"/>
</dbReference>
<dbReference type="Pfam" id="PF04851">
    <property type="entry name" value="ResIII"/>
    <property type="match status" value="1"/>
</dbReference>
<organism evidence="3 4">
    <name type="scientific">Pseudotamlana carrageenivorans</name>
    <dbReference type="NCBI Taxonomy" id="2069432"/>
    <lineage>
        <taxon>Bacteria</taxon>
        <taxon>Pseudomonadati</taxon>
        <taxon>Bacteroidota</taxon>
        <taxon>Flavobacteriia</taxon>
        <taxon>Flavobacteriales</taxon>
        <taxon>Flavobacteriaceae</taxon>
        <taxon>Pseudotamlana</taxon>
    </lineage>
</organism>
<sequence>MNEAQTRLDLIDPALKAAGWNVVPESKIKVEVITIGRIIGKTARGENRRKQPLACDYVLEYKGRRLAVIEAKARDKYYTSGLGQAKDYAEKLNTRFAYCTNGLLIYGVDTHEGTEGDVAKFPTPAELWEMTYPKPKEAYKIEIANWKERFANVPYALFKGQYLPRYYQRNAVEKSLAAIAEKKDRILLTMATGTGKTATAFQLCWKLFHAKWNLKRDGSRSPRILFLADRNILADQAFNAFNDFDVIDENIKKRISPGEIRKTGRMPKNGSIFFTIFQTFMTTSLDEETIEDTEEALSMAAEPPQVYESPSFNFGQYPKDFFDFIIIDECHRGGANDESSWRAILEYFSPAVQLGLTATPKRDVNGDTYDYFGEPIYTYALKEGINDGFLTPFRVKQVRTNYDEYTVTSDDTIISGEAEVGDTFTYKDYGRKIIIDEIERFRVKKFLSEINQNHKTLVFCATQIHAAAIRDIINQESDSRNIDYCQRVTAEDGSMGEQALKYFQDNERIIPTILTTSQKLSTGVDAPEIRNIVLLRPVNSMVEFKQIVGRGTRLFDGKDYFTVYDFVEAHQHFQDPSWDGEAEPPEPPTGDGGSRTCKVCGVRPCQCTVDPPEPCAECDNIPCICEQPPQQIIKIKLSDGKAREIDATIRTTFWGSDGKQIGMEEFMNQLFGDLPSLFKNEDELREIWSLPSTRKKLLEELSEKGYTSSQLDELRKLVHGEDSDLYDVLSFVAYSKDLMPRLDRAERAKIHFQDYNPAQQEFLNFVLDQYVKVGVEELDDDKLGDLLILKYKGIADAKTHLGDISTIRNTFIGFQEHLYQRGVV</sequence>
<dbReference type="PANTHER" id="PTHR47396">
    <property type="entry name" value="TYPE I RESTRICTION ENZYME ECOKI R PROTEIN"/>
    <property type="match status" value="1"/>
</dbReference>
<dbReference type="Pfam" id="PF08463">
    <property type="entry name" value="EcoEI_R_C"/>
    <property type="match status" value="1"/>
</dbReference>
<dbReference type="KEGG" id="taj:C1A40_06355"/>
<dbReference type="EMBL" id="CP025938">
    <property type="protein sequence ID" value="AUS05112.1"/>
    <property type="molecule type" value="Genomic_DNA"/>
</dbReference>
<dbReference type="PANTHER" id="PTHR47396:SF1">
    <property type="entry name" value="ATP-DEPENDENT HELICASE IRC3-RELATED"/>
    <property type="match status" value="1"/>
</dbReference>
<dbReference type="PROSITE" id="PS51192">
    <property type="entry name" value="HELICASE_ATP_BIND_1"/>
    <property type="match status" value="1"/>
</dbReference>
<dbReference type="GO" id="GO:0004519">
    <property type="term" value="F:endonuclease activity"/>
    <property type="evidence" value="ECO:0007669"/>
    <property type="project" value="UniProtKB-KW"/>
</dbReference>
<dbReference type="Gene3D" id="3.40.50.300">
    <property type="entry name" value="P-loop containing nucleotide triphosphate hydrolases"/>
    <property type="match status" value="2"/>
</dbReference>
<name>A0A2I7SGT1_9FLAO</name>
<dbReference type="GO" id="GO:0016787">
    <property type="term" value="F:hydrolase activity"/>
    <property type="evidence" value="ECO:0007669"/>
    <property type="project" value="InterPro"/>
</dbReference>
<dbReference type="InterPro" id="IPR027417">
    <property type="entry name" value="P-loop_NTPase"/>
</dbReference>
<dbReference type="GO" id="GO:0003677">
    <property type="term" value="F:DNA binding"/>
    <property type="evidence" value="ECO:0007669"/>
    <property type="project" value="InterPro"/>
</dbReference>
<evidence type="ECO:0000313" key="4">
    <source>
        <dbReference type="Proteomes" id="UP000236592"/>
    </source>
</evidence>
<dbReference type="RefSeq" id="WP_102995165.1">
    <property type="nucleotide sequence ID" value="NZ_CP025938.1"/>
</dbReference>
<dbReference type="OrthoDB" id="9759819at2"/>
<dbReference type="InterPro" id="IPR006935">
    <property type="entry name" value="Helicase/UvrB_N"/>
</dbReference>
<reference evidence="4" key="1">
    <citation type="submission" date="2018-01" db="EMBL/GenBank/DDBJ databases">
        <title>Complete genome of Tamlana sp. UJ94.</title>
        <authorList>
            <person name="Jung J."/>
            <person name="Chung D."/>
            <person name="Bae S.S."/>
            <person name="Baek K."/>
        </authorList>
    </citation>
    <scope>NUCLEOTIDE SEQUENCE [LARGE SCALE GENOMIC DNA]</scope>
    <source>
        <strain evidence="4">UJ94</strain>
    </source>
</reference>
<keyword evidence="4" id="KW-1185">Reference proteome</keyword>
<accession>A0A2I7SGT1</accession>
<keyword evidence="3" id="KW-0255">Endonuclease</keyword>
<dbReference type="SMART" id="SM00487">
    <property type="entry name" value="DEXDc"/>
    <property type="match status" value="1"/>
</dbReference>
<protein>
    <submittedName>
        <fullName evidence="3">Restriction endonuclease subunit R</fullName>
    </submittedName>
</protein>
<dbReference type="Gene3D" id="3.90.1570.30">
    <property type="match status" value="1"/>
</dbReference>
<evidence type="ECO:0000259" key="2">
    <source>
        <dbReference type="PROSITE" id="PS51192"/>
    </source>
</evidence>
<dbReference type="NCBIfam" id="NF046051">
    <property type="entry name" value="restrict_EcoAI"/>
    <property type="match status" value="1"/>
</dbReference>
<dbReference type="REBASE" id="230085">
    <property type="entry name" value="TspUJ94IIP"/>
</dbReference>
<dbReference type="InterPro" id="IPR014001">
    <property type="entry name" value="Helicase_ATP-bd"/>
</dbReference>
<dbReference type="InterPro" id="IPR001650">
    <property type="entry name" value="Helicase_C-like"/>
</dbReference>
<dbReference type="CDD" id="cd18032">
    <property type="entry name" value="DEXHc_RE_I_III_res"/>
    <property type="match status" value="1"/>
</dbReference>
<feature type="domain" description="Helicase ATP-binding" evidence="2">
    <location>
        <begin position="177"/>
        <end position="378"/>
    </location>
</feature>
<keyword evidence="3" id="KW-0540">Nuclease</keyword>
<feature type="region of interest" description="Disordered" evidence="1">
    <location>
        <begin position="575"/>
        <end position="595"/>
    </location>
</feature>
<keyword evidence="3" id="KW-0378">Hydrolase</keyword>
<dbReference type="GO" id="GO:0005829">
    <property type="term" value="C:cytosol"/>
    <property type="evidence" value="ECO:0007669"/>
    <property type="project" value="TreeGrafter"/>
</dbReference>
<dbReference type="GO" id="GO:0006304">
    <property type="term" value="P:DNA modification"/>
    <property type="evidence" value="ECO:0007669"/>
    <property type="project" value="InterPro"/>
</dbReference>
<proteinExistence type="predicted"/>
<dbReference type="GO" id="GO:0005524">
    <property type="term" value="F:ATP binding"/>
    <property type="evidence" value="ECO:0007669"/>
    <property type="project" value="InterPro"/>
</dbReference>
<dbReference type="AlphaFoldDB" id="A0A2I7SGT1"/>